<feature type="compositionally biased region" description="Low complexity" evidence="1">
    <location>
        <begin position="1077"/>
        <end position="1098"/>
    </location>
</feature>
<feature type="compositionally biased region" description="Polar residues" evidence="1">
    <location>
        <begin position="238"/>
        <end position="249"/>
    </location>
</feature>
<protein>
    <submittedName>
        <fullName evidence="2">Uncharacterized protein</fullName>
    </submittedName>
</protein>
<feature type="region of interest" description="Disordered" evidence="1">
    <location>
        <begin position="229"/>
        <end position="360"/>
    </location>
</feature>
<feature type="region of interest" description="Disordered" evidence="1">
    <location>
        <begin position="921"/>
        <end position="1347"/>
    </location>
</feature>
<reference evidence="2 3" key="1">
    <citation type="submission" date="2019-11" db="EMBL/GenBank/DDBJ databases">
        <title>Venturia inaequalis Genome Resource.</title>
        <authorList>
            <person name="Lichtner F.J."/>
        </authorList>
    </citation>
    <scope>NUCLEOTIDE SEQUENCE [LARGE SCALE GENOMIC DNA]</scope>
    <source>
        <strain evidence="2">Bline_iso_100314</strain>
    </source>
</reference>
<accession>A0A8H3U970</accession>
<feature type="compositionally biased region" description="Polar residues" evidence="1">
    <location>
        <begin position="1266"/>
        <end position="1280"/>
    </location>
</feature>
<feature type="compositionally biased region" description="Polar residues" evidence="1">
    <location>
        <begin position="1145"/>
        <end position="1160"/>
    </location>
</feature>
<gene>
    <name evidence="2" type="ORF">BLS_007229</name>
</gene>
<comment type="caution">
    <text evidence="2">The sequence shown here is derived from an EMBL/GenBank/DDBJ whole genome shotgun (WGS) entry which is preliminary data.</text>
</comment>
<feature type="compositionally biased region" description="Basic and acidic residues" evidence="1">
    <location>
        <begin position="1174"/>
        <end position="1185"/>
    </location>
</feature>
<feature type="region of interest" description="Disordered" evidence="1">
    <location>
        <begin position="397"/>
        <end position="739"/>
    </location>
</feature>
<feature type="compositionally biased region" description="Polar residues" evidence="1">
    <location>
        <begin position="534"/>
        <end position="575"/>
    </location>
</feature>
<evidence type="ECO:0000313" key="3">
    <source>
        <dbReference type="Proteomes" id="UP000433883"/>
    </source>
</evidence>
<feature type="compositionally biased region" description="Low complexity" evidence="1">
    <location>
        <begin position="937"/>
        <end position="947"/>
    </location>
</feature>
<feature type="compositionally biased region" description="Polar residues" evidence="1">
    <location>
        <begin position="1231"/>
        <end position="1242"/>
    </location>
</feature>
<sequence>MLNSVKAVLNSLDKTNAQRLAWWWKEDNCNKRAYWKSEMEKEARREKYERLPAAEEGKMRKSLQAMQSINTKAKNQIAGIDTKMGYFCSTAAPSEFVKLIAYVDELEGGPPPVTLTILAKPRWRIHRIQPALVMEYERHLSKNYLEFAGAYTVTQYDAFPPKTQFDETDHVSDILERPKGLLGPHIHILATVKEIEEKEPAITASKASSPVAETNDGSRTCILTGSAVENLRKRNSTQKEQSAPPSSGTLKRPTKTASIGGASSKRKNAPRRDLYEVGDDSEIESGYEDELSHSGPKSKRARTDAGPSCEAQTPGQQMPSATPTSAQPRPPTVQSTPAISSSRNTSRSANPDEAGLARGLWTDRENELMLAEIIENGNDTPTAILRDTLFPGRTTEGIRKRRKKMQNDQAQEILRGRRGIGLSTVKTPASSKAPANLKGSASKAATSSKTPPKPKVSAASGTPAISKTPANLKAPIKFKTPVRAKTPARSKSATPRSVPHGPRDSSPVVLIEVVDDPSQTQLEIRPGGAVRVKTPQSSLPTPLKTASTTSRELAPSGSTSSAGLVPVSSENTPSHDSGFDELVAEEEQRQDSIEWLPQTDPKFKTPKPYSKFLRDARAAATGSDHCAAGSQLDQNMSNGTPQANELASSVPIIPSSPSPKFTPTNTAKRVPFERFAAPKKSTKAALADPEDPILSSPDEIRSPSPETAAAWFEVERSSSKAARSSPGWPEDTPITKSAIANAEAREAVLTARITSAAVQSSLIEPQDPSHTDQVQSFELDEAEDFDTRKSGQTPRTLDFKARTPRSLTRLPFQKRDTSSGESDSDCSDEDDTESSADEKDEATDINEKAEVDANMKVDVNMDADSDSDASGDDNDSSSEERDVVIDVTATDIDINMDLDAAHVDVVSEAQTDVNMETDVASKVAANGVDVKDDAYADSDSSSSSSDSDSSEDENGADIQLKADSRVDAKTLRPELNMTVGTDSNFHSAADESDADLDIDPGIKANTKPEVGAKTQAEAKPEVDTLVGADMNKDSDSDSDVSDNKSDSSDSSDSENDDTEVGVRRHVSKALRALVDIDANSDVSSVSSHESDADSSSSDESSKAGKDEQDVEISITGSEADELADQQLRSDAEESQRSHDDAFANVSFQGLTATTEQNQQEKAPETSDDSDSDAGGDKSNREKVSSEDEDGEDEVLCAPIANAQPVKQKKTPHPQSKADGGGIVSSKETLKKNTTIPVPTMETQWRPKPAQKARKTKQAESLKHDVSTTAPTIETQPQARSAQKGKKVTKSKGTTQVGPSKKSPTGLDPAIKTQPQAEPAEKASRTKKRDKLEKQLRRKIRSLMADEQ</sequence>
<feature type="region of interest" description="Disordered" evidence="1">
    <location>
        <begin position="201"/>
        <end position="220"/>
    </location>
</feature>
<feature type="compositionally biased region" description="Basic and acidic residues" evidence="1">
    <location>
        <begin position="1318"/>
        <end position="1334"/>
    </location>
</feature>
<feature type="compositionally biased region" description="Acidic residues" evidence="1">
    <location>
        <begin position="1049"/>
        <end position="1059"/>
    </location>
</feature>
<evidence type="ECO:0000313" key="2">
    <source>
        <dbReference type="EMBL" id="KAE9966077.1"/>
    </source>
</evidence>
<feature type="compositionally biased region" description="Basic and acidic residues" evidence="1">
    <location>
        <begin position="1127"/>
        <end position="1141"/>
    </location>
</feature>
<feature type="compositionally biased region" description="Acidic residues" evidence="1">
    <location>
        <begin position="822"/>
        <end position="844"/>
    </location>
</feature>
<feature type="compositionally biased region" description="Acidic residues" evidence="1">
    <location>
        <begin position="276"/>
        <end position="289"/>
    </location>
</feature>
<feature type="compositionally biased region" description="Polar residues" evidence="1">
    <location>
        <begin position="205"/>
        <end position="220"/>
    </location>
</feature>
<feature type="compositionally biased region" description="Basic and acidic residues" evidence="1">
    <location>
        <begin position="1256"/>
        <end position="1265"/>
    </location>
</feature>
<organism evidence="2 3">
    <name type="scientific">Venturia inaequalis</name>
    <name type="common">Apple scab fungus</name>
    <dbReference type="NCBI Taxonomy" id="5025"/>
    <lineage>
        <taxon>Eukaryota</taxon>
        <taxon>Fungi</taxon>
        <taxon>Dikarya</taxon>
        <taxon>Ascomycota</taxon>
        <taxon>Pezizomycotina</taxon>
        <taxon>Dothideomycetes</taxon>
        <taxon>Pleosporomycetidae</taxon>
        <taxon>Venturiales</taxon>
        <taxon>Venturiaceae</taxon>
        <taxon>Venturia</taxon>
    </lineage>
</organism>
<evidence type="ECO:0000256" key="1">
    <source>
        <dbReference type="SAM" id="MobiDB-lite"/>
    </source>
</evidence>
<name>A0A8H3U970_VENIN</name>
<feature type="compositionally biased region" description="Low complexity" evidence="1">
    <location>
        <begin position="648"/>
        <end position="659"/>
    </location>
</feature>
<feature type="compositionally biased region" description="Basic and acidic residues" evidence="1">
    <location>
        <begin position="1030"/>
        <end position="1047"/>
    </location>
</feature>
<feature type="compositionally biased region" description="Polar residues" evidence="1">
    <location>
        <begin position="631"/>
        <end position="647"/>
    </location>
</feature>
<dbReference type="EMBL" id="WNWQ01000556">
    <property type="protein sequence ID" value="KAE9966077.1"/>
    <property type="molecule type" value="Genomic_DNA"/>
</dbReference>
<feature type="compositionally biased region" description="Acidic residues" evidence="1">
    <location>
        <begin position="861"/>
        <end position="877"/>
    </location>
</feature>
<proteinExistence type="predicted"/>
<dbReference type="Proteomes" id="UP000433883">
    <property type="component" value="Unassembled WGS sequence"/>
</dbReference>
<feature type="compositionally biased region" description="Basic and acidic residues" evidence="1">
    <location>
        <begin position="960"/>
        <end position="972"/>
    </location>
</feature>
<feature type="compositionally biased region" description="Polar residues" evidence="1">
    <location>
        <begin position="310"/>
        <end position="349"/>
    </location>
</feature>
<feature type="compositionally biased region" description="Basic and acidic residues" evidence="1">
    <location>
        <begin position="845"/>
        <end position="855"/>
    </location>
</feature>
<feature type="compositionally biased region" description="Low complexity" evidence="1">
    <location>
        <begin position="438"/>
        <end position="460"/>
    </location>
</feature>
<feature type="region of interest" description="Disordered" evidence="1">
    <location>
        <begin position="759"/>
        <end position="884"/>
    </location>
</feature>